<gene>
    <name evidence="5" type="ORF">EVEC_LOCUS3615</name>
</gene>
<keyword evidence="6" id="KW-1185">Reference proteome</keyword>
<dbReference type="Pfam" id="PF02862">
    <property type="entry name" value="DDHD"/>
    <property type="match status" value="1"/>
</dbReference>
<dbReference type="GO" id="GO:0005737">
    <property type="term" value="C:cytoplasm"/>
    <property type="evidence" value="ECO:0007669"/>
    <property type="project" value="UniProtKB-ARBA"/>
</dbReference>
<dbReference type="InterPro" id="IPR031315">
    <property type="entry name" value="LNS2/PITP"/>
</dbReference>
<dbReference type="FunFam" id="3.30.530.20:FF:000028">
    <property type="entry name" value="Phosphatidylinositol transfer protein 5"/>
    <property type="match status" value="1"/>
</dbReference>
<dbReference type="SMART" id="SM00775">
    <property type="entry name" value="LNS2"/>
    <property type="match status" value="1"/>
</dbReference>
<dbReference type="WBParaSite" id="EVEC_0000390701-mRNA-1">
    <property type="protein sequence ID" value="EVEC_0000390701-mRNA-1"/>
    <property type="gene ID" value="EVEC_0000390701"/>
</dbReference>
<evidence type="ECO:0000256" key="3">
    <source>
        <dbReference type="ARBA" id="ARBA00022837"/>
    </source>
</evidence>
<dbReference type="InterPro" id="IPR001666">
    <property type="entry name" value="PI_transfer"/>
</dbReference>
<dbReference type="GO" id="GO:0071944">
    <property type="term" value="C:cell periphery"/>
    <property type="evidence" value="ECO:0007669"/>
    <property type="project" value="UniProtKB-ARBA"/>
</dbReference>
<dbReference type="STRING" id="51028.A0A0N4V1R7"/>
<dbReference type="PRINTS" id="PR00391">
    <property type="entry name" value="PITRANSFER"/>
</dbReference>
<dbReference type="PANTHER" id="PTHR10658:SF81">
    <property type="entry name" value="PROTEIN RETINAL DEGENERATION B"/>
    <property type="match status" value="1"/>
</dbReference>
<dbReference type="InterPro" id="IPR036412">
    <property type="entry name" value="HAD-like_sf"/>
</dbReference>
<dbReference type="Gene3D" id="3.30.530.20">
    <property type="match status" value="1"/>
</dbReference>
<dbReference type="InterPro" id="IPR055261">
    <property type="entry name" value="PI_transfer_N"/>
</dbReference>
<evidence type="ECO:0000259" key="4">
    <source>
        <dbReference type="PROSITE" id="PS51043"/>
    </source>
</evidence>
<dbReference type="GO" id="GO:0035091">
    <property type="term" value="F:phosphatidylinositol binding"/>
    <property type="evidence" value="ECO:0007669"/>
    <property type="project" value="TreeGrafter"/>
</dbReference>
<keyword evidence="3" id="KW-0106">Calcium</keyword>
<feature type="domain" description="DDHD" evidence="4">
    <location>
        <begin position="524"/>
        <end position="663"/>
    </location>
</feature>
<dbReference type="InterPro" id="IPR023393">
    <property type="entry name" value="START-like_dom_sf"/>
</dbReference>
<dbReference type="GO" id="GO:0008525">
    <property type="term" value="F:phosphatidylcholine transporter activity"/>
    <property type="evidence" value="ECO:0007669"/>
    <property type="project" value="TreeGrafter"/>
</dbReference>
<dbReference type="AlphaFoldDB" id="A0A0N4V1R7"/>
<comment type="similarity">
    <text evidence="1">Belongs to the PtdIns transfer protein family. PI transfer class IIA subfamily.</text>
</comment>
<dbReference type="GO" id="GO:0031210">
    <property type="term" value="F:phosphatidylcholine binding"/>
    <property type="evidence" value="ECO:0007669"/>
    <property type="project" value="TreeGrafter"/>
</dbReference>
<evidence type="ECO:0000256" key="2">
    <source>
        <dbReference type="ARBA" id="ARBA00022553"/>
    </source>
</evidence>
<keyword evidence="2" id="KW-0597">Phosphoprotein</keyword>
<dbReference type="InterPro" id="IPR004177">
    <property type="entry name" value="DDHD_dom"/>
</dbReference>
<evidence type="ECO:0000313" key="5">
    <source>
        <dbReference type="EMBL" id="VDD88472.1"/>
    </source>
</evidence>
<dbReference type="SUPFAM" id="SSF56784">
    <property type="entry name" value="HAD-like"/>
    <property type="match status" value="1"/>
</dbReference>
<dbReference type="GO" id="GO:0008526">
    <property type="term" value="F:phosphatidylinositol transfer activity"/>
    <property type="evidence" value="ECO:0007669"/>
    <property type="project" value="TreeGrafter"/>
</dbReference>
<dbReference type="Pfam" id="PF24695">
    <property type="entry name" value="PITM1-3"/>
    <property type="match status" value="1"/>
</dbReference>
<evidence type="ECO:0000313" key="6">
    <source>
        <dbReference type="Proteomes" id="UP000274131"/>
    </source>
</evidence>
<dbReference type="PANTHER" id="PTHR10658">
    <property type="entry name" value="PHOSPHATIDYLINOSITOL TRANSFER PROTEIN"/>
    <property type="match status" value="1"/>
</dbReference>
<dbReference type="Pfam" id="PF02121">
    <property type="entry name" value="IP_trans"/>
    <property type="match status" value="1"/>
</dbReference>
<accession>A0A0N4V1R7</accession>
<dbReference type="Pfam" id="PF24694">
    <property type="entry name" value="LNS2_PITM1-3"/>
    <property type="match status" value="1"/>
</dbReference>
<sequence length="997" mass="112729">MEQSLTPLSLLLKICAKENLFKIFSIFKLFSIKQDFFLLQKKSRLESHGEGSGVEIKKNEPYSSGPGGSGQYTYKIYHLGKRIPAWVRSIIPTDSLQVHEEAWNAYPYTKTKYHCPAFNRITLEIETKYFNDAGRQPNVFNLSETELESRIVDVVDIVNDPLSSSDYCEEEDPKIYKSVKTGRGPLTKDWVNECITKGRPLMCAYKLCRVEFRFWGLQSRVEGWIHSYALRNTMLRAHIQAWVWQDEWYGLSINDVRRLEQEVCLSSFINLGNFTSYGEEDEEEEKPSLIRWNSELLVANSDSPPLTPRCNRNAALVVMLFYGDVSPEISVDYKPDVSTLKIVAEKQIETHYPQLNSRVRFLPVSCGNELHSKITQLIAISPSFGVFHPALALILSTTQVFHEAVQNTIARANKAYQDFVQTESSKDFQGEVFLVGDHLGGLLLYEALKKCRSHLSVSRHSSSLSASSHPIPEDRECEASWSVFEFPLHEHPDPLCYRNLSAPPLSSFPQRPSCGSENEVTSNFDFYPSTVFFLGCPLALVLEQKRVSGFEIEKLDCGQIFNLYYALDPCSARLEPLINGRLALLPPMNVPRYQRFPLGDGQHLQFENATDLQLIWGNKRIDHALHCPHGMVALPSTALPNVLHASYWESEDVAAFILRQFIRSEDIPHLSNLANMSTIPSEIEMPPMSWLRKRTKFKVKNLAPNHRGNDVILVEGSEQQFSARFCYGPMDLVTLSRENVSAFVCPVGSDWQLIATELTDSHGRVTFTVSLIGIHGIKMIVHGDHSFLDLFIAVVPKGAKLVVFSVDGSLTGSVSVTGRDPRVRPGAVDVVRFWHDLGYLITYVTARPDMQQRVVSAWLSLHNFPHGLLIFTPSFSREPLKQKMLHLKYLIGMGITVQAAYGSNKDISVYNGAGVRSDRILSVSSNKRKGCKHVDSYSTHLIDLNNGTVEFAQPADYMLVFHHNVSLSLNNQRNLVQRTHSFTPRSGRYDGIIKEKK</sequence>
<organism evidence="7">
    <name type="scientific">Enterobius vermicularis</name>
    <name type="common">Human pinworm</name>
    <dbReference type="NCBI Taxonomy" id="51028"/>
    <lineage>
        <taxon>Eukaryota</taxon>
        <taxon>Metazoa</taxon>
        <taxon>Ecdysozoa</taxon>
        <taxon>Nematoda</taxon>
        <taxon>Chromadorea</taxon>
        <taxon>Rhabditida</taxon>
        <taxon>Spirurina</taxon>
        <taxon>Oxyuridomorpha</taxon>
        <taxon>Oxyuroidea</taxon>
        <taxon>Oxyuridae</taxon>
        <taxon>Enterobius</taxon>
    </lineage>
</organism>
<reference evidence="7" key="1">
    <citation type="submission" date="2017-02" db="UniProtKB">
        <authorList>
            <consortium name="WormBaseParasite"/>
        </authorList>
    </citation>
    <scope>IDENTIFICATION</scope>
</reference>
<evidence type="ECO:0000313" key="7">
    <source>
        <dbReference type="WBParaSite" id="EVEC_0000390701-mRNA-1"/>
    </source>
</evidence>
<proteinExistence type="inferred from homology"/>
<dbReference type="SUPFAM" id="SSF55961">
    <property type="entry name" value="Bet v1-like"/>
    <property type="match status" value="1"/>
</dbReference>
<dbReference type="SMART" id="SM01127">
    <property type="entry name" value="DDHD"/>
    <property type="match status" value="1"/>
</dbReference>
<name>A0A0N4V1R7_ENTVE</name>
<evidence type="ECO:0000256" key="1">
    <source>
        <dbReference type="ARBA" id="ARBA00010316"/>
    </source>
</evidence>
<reference evidence="5 6" key="2">
    <citation type="submission" date="2018-10" db="EMBL/GenBank/DDBJ databases">
        <authorList>
            <consortium name="Pathogen Informatics"/>
        </authorList>
    </citation>
    <scope>NUCLEOTIDE SEQUENCE [LARGE SCALE GENOMIC DNA]</scope>
</reference>
<dbReference type="OrthoDB" id="10053061at2759"/>
<protein>
    <submittedName>
        <fullName evidence="7">DDHD domain-containing protein</fullName>
    </submittedName>
</protein>
<dbReference type="GO" id="GO:0046872">
    <property type="term" value="F:metal ion binding"/>
    <property type="evidence" value="ECO:0007669"/>
    <property type="project" value="InterPro"/>
</dbReference>
<dbReference type="EMBL" id="UXUI01007638">
    <property type="protein sequence ID" value="VDD88472.1"/>
    <property type="molecule type" value="Genomic_DNA"/>
</dbReference>
<dbReference type="Proteomes" id="UP000274131">
    <property type="component" value="Unassembled WGS sequence"/>
</dbReference>
<dbReference type="PROSITE" id="PS51043">
    <property type="entry name" value="DDHD"/>
    <property type="match status" value="1"/>
</dbReference>